<dbReference type="RefSeq" id="YP_009045726.1">
    <property type="nucleotide sequence ID" value="NC_024429.1"/>
</dbReference>
<dbReference type="GeneID" id="19736921"/>
<dbReference type="AlphaFoldDB" id="A0A068BF45"/>
<accession>A0A068BF45</accession>
<name>A0A068BF45_BATMA</name>
<dbReference type="EMBL" id="KJ820684">
    <property type="protein sequence ID" value="AIC83329.1"/>
    <property type="molecule type" value="Genomic_DNA"/>
</dbReference>
<reference evidence="1" key="1">
    <citation type="journal article" date="2014" name="Mitochondrion">
        <title>Comparative analysis of 11 Brassicales mitochondrial genomes and the mitochondrial transcriptome of Brassica oleracea.</title>
        <authorList>
            <person name="Grewe F."/>
            <person name="Edger P.P."/>
            <person name="Keren I."/>
            <person name="Sultan L."/>
            <person name="Pires J.C."/>
            <person name="Ostersetzer-Biran O."/>
            <person name="Mower J.P."/>
        </authorList>
    </citation>
    <scope>NUCLEOTIDE SEQUENCE</scope>
</reference>
<gene>
    <name evidence="1" type="primary">orf109a</name>
</gene>
<organism evidence="1">
    <name type="scientific">Batis maritima</name>
    <name type="common">Maritime saltwort</name>
    <dbReference type="NCBI Taxonomy" id="4436"/>
    <lineage>
        <taxon>Eukaryota</taxon>
        <taxon>Viridiplantae</taxon>
        <taxon>Streptophyta</taxon>
        <taxon>Embryophyta</taxon>
        <taxon>Tracheophyta</taxon>
        <taxon>Spermatophyta</taxon>
        <taxon>Magnoliopsida</taxon>
        <taxon>eudicotyledons</taxon>
        <taxon>Gunneridae</taxon>
        <taxon>Pentapetalae</taxon>
        <taxon>rosids</taxon>
        <taxon>malvids</taxon>
        <taxon>Brassicales</taxon>
        <taxon>Bataceae</taxon>
        <taxon>Batis</taxon>
    </lineage>
</organism>
<geneLocation type="mitochondrion" evidence="1"/>
<proteinExistence type="predicted"/>
<keyword evidence="1" id="KW-0496">Mitochondrion</keyword>
<protein>
    <submittedName>
        <fullName evidence="1">Orf109a</fullName>
    </submittedName>
</protein>
<sequence length="109" mass="12769">MHPVPLYLSISGHLKPYGSLTLGYRERFSRSATSYLSLLNLLTARSRRLIFSHQRIGRQWWDVWHYLIHGSGSQGHGRYCRRFSSDLFLVVIYRFRNCGLILNWGGLQV</sequence>
<evidence type="ECO:0000313" key="1">
    <source>
        <dbReference type="EMBL" id="AIC83329.1"/>
    </source>
</evidence>